<comment type="caution">
    <text evidence="2">The sequence shown here is derived from an EMBL/GenBank/DDBJ whole genome shotgun (WGS) entry which is preliminary data.</text>
</comment>
<reference evidence="2 3" key="1">
    <citation type="submission" date="2018-05" db="EMBL/GenBank/DDBJ databases">
        <title>Genome sequencing and assembly of the regulated plant pathogen Lachnellula willkommii and related sister species for the development of diagnostic species identification markers.</title>
        <authorList>
            <person name="Giroux E."/>
            <person name="Bilodeau G."/>
        </authorList>
    </citation>
    <scope>NUCLEOTIDE SEQUENCE [LARGE SCALE GENOMIC DNA]</scope>
    <source>
        <strain evidence="2 3">CBS 185.66</strain>
    </source>
</reference>
<evidence type="ECO:0000313" key="3">
    <source>
        <dbReference type="Proteomes" id="UP000431533"/>
    </source>
</evidence>
<dbReference type="Gene3D" id="3.40.50.720">
    <property type="entry name" value="NAD(P)-binding Rossmann-like Domain"/>
    <property type="match status" value="1"/>
</dbReference>
<gene>
    <name evidence="2" type="ORF">LHYA1_G006613</name>
</gene>
<proteinExistence type="predicted"/>
<evidence type="ECO:0000259" key="1">
    <source>
        <dbReference type="Pfam" id="PF05368"/>
    </source>
</evidence>
<name>A0A8H8TZ07_9HELO</name>
<feature type="domain" description="NmrA-like" evidence="1">
    <location>
        <begin position="3"/>
        <end position="250"/>
    </location>
</feature>
<dbReference type="InterPro" id="IPR050608">
    <property type="entry name" value="NmrA-type/Isoflavone_red_sf"/>
</dbReference>
<dbReference type="PANTHER" id="PTHR43349">
    <property type="entry name" value="PINORESINOL REDUCTASE-RELATED"/>
    <property type="match status" value="1"/>
</dbReference>
<dbReference type="InterPro" id="IPR036291">
    <property type="entry name" value="NAD(P)-bd_dom_sf"/>
</dbReference>
<dbReference type="Proteomes" id="UP000431533">
    <property type="component" value="Unassembled WGS sequence"/>
</dbReference>
<dbReference type="EMBL" id="QGMH01000130">
    <property type="protein sequence ID" value="TVY24461.1"/>
    <property type="molecule type" value="Genomic_DNA"/>
</dbReference>
<evidence type="ECO:0000313" key="2">
    <source>
        <dbReference type="EMBL" id="TVY24461.1"/>
    </source>
</evidence>
<sequence>MSKPRILVVGATGRTGGTIVDSLLEDGKTHVEALIRPASNANPTILKLKDRGVKIHFGEIKDDPQLASILAGIDTVISAIGPGAQLEQIPLADAAKKADVKRFVPCAFITVCPPGGVMWIRDQKEQIYQHFRKLGLSYKLIDVGYWYQASFPTLSSGRVDYASLLVPNMTISGDKNIKTALTDLRDIGPYVARCMTDSRTLNKCVFCYGELLSQDGLFAKMEELSGEKIEREFVSPDQLLALCDAIKASFKYNLSDMKQAMTVIGLEYSYSMFVRGDNSPEYAKYLGYLDARDLYPDFVPRSFEAFARELVDGKAARIF</sequence>
<organism evidence="2 3">
    <name type="scientific">Lachnellula hyalina</name>
    <dbReference type="NCBI Taxonomy" id="1316788"/>
    <lineage>
        <taxon>Eukaryota</taxon>
        <taxon>Fungi</taxon>
        <taxon>Dikarya</taxon>
        <taxon>Ascomycota</taxon>
        <taxon>Pezizomycotina</taxon>
        <taxon>Leotiomycetes</taxon>
        <taxon>Helotiales</taxon>
        <taxon>Lachnaceae</taxon>
        <taxon>Lachnellula</taxon>
    </lineage>
</organism>
<dbReference type="PANTHER" id="PTHR43349:SF93">
    <property type="entry name" value="ISOFLAVONE REDUCTASE HOMOLOG P3-RELATED"/>
    <property type="match status" value="1"/>
</dbReference>
<dbReference type="SUPFAM" id="SSF51735">
    <property type="entry name" value="NAD(P)-binding Rossmann-fold domains"/>
    <property type="match status" value="1"/>
</dbReference>
<dbReference type="RefSeq" id="XP_031003249.1">
    <property type="nucleotide sequence ID" value="XM_031151549.1"/>
</dbReference>
<dbReference type="AlphaFoldDB" id="A0A8H8TZ07"/>
<dbReference type="OrthoDB" id="419598at2759"/>
<dbReference type="Pfam" id="PF05368">
    <property type="entry name" value="NmrA"/>
    <property type="match status" value="1"/>
</dbReference>
<dbReference type="Gene3D" id="3.90.25.10">
    <property type="entry name" value="UDP-galactose 4-epimerase, domain 1"/>
    <property type="match status" value="1"/>
</dbReference>
<accession>A0A8H8TZ07</accession>
<dbReference type="GeneID" id="41986811"/>
<protein>
    <submittedName>
        <fullName evidence="2">Isoflavone reductase P3-like protein</fullName>
    </submittedName>
</protein>
<dbReference type="InterPro" id="IPR008030">
    <property type="entry name" value="NmrA-like"/>
</dbReference>
<keyword evidence="3" id="KW-1185">Reference proteome</keyword>